<evidence type="ECO:0000256" key="3">
    <source>
        <dbReference type="ARBA" id="ARBA00022777"/>
    </source>
</evidence>
<keyword evidence="3 5" id="KW-0418">Kinase</keyword>
<feature type="compositionally biased region" description="Basic and acidic residues" evidence="4">
    <location>
        <begin position="422"/>
        <end position="434"/>
    </location>
</feature>
<evidence type="ECO:0000256" key="4">
    <source>
        <dbReference type="SAM" id="MobiDB-lite"/>
    </source>
</evidence>
<evidence type="ECO:0000256" key="1">
    <source>
        <dbReference type="ARBA" id="ARBA00006284"/>
    </source>
</evidence>
<feature type="region of interest" description="Disordered" evidence="4">
    <location>
        <begin position="405"/>
        <end position="434"/>
    </location>
</feature>
<dbReference type="PANTHER" id="PTHR21599:SF0">
    <property type="entry name" value="GLYCERATE KINASE"/>
    <property type="match status" value="1"/>
</dbReference>
<evidence type="ECO:0000256" key="2">
    <source>
        <dbReference type="ARBA" id="ARBA00022679"/>
    </source>
</evidence>
<evidence type="ECO:0000313" key="5">
    <source>
        <dbReference type="EMBL" id="KAK8063494.1"/>
    </source>
</evidence>
<dbReference type="Gene3D" id="3.90.1510.10">
    <property type="entry name" value="Glycerate kinase, domain 2"/>
    <property type="match status" value="1"/>
</dbReference>
<proteinExistence type="inferred from homology"/>
<dbReference type="PANTHER" id="PTHR21599">
    <property type="entry name" value="GLYCERATE KINASE"/>
    <property type="match status" value="1"/>
</dbReference>
<comment type="caution">
    <text evidence="5">The sequence shown here is derived from an EMBL/GenBank/DDBJ whole genome shotgun (WGS) entry which is preliminary data.</text>
</comment>
<dbReference type="InterPro" id="IPR036129">
    <property type="entry name" value="Glycerate_kinase_sf"/>
</dbReference>
<evidence type="ECO:0000313" key="6">
    <source>
        <dbReference type="Proteomes" id="UP001446871"/>
    </source>
</evidence>
<dbReference type="EMBL" id="JAQQWM010000005">
    <property type="protein sequence ID" value="KAK8063494.1"/>
    <property type="molecule type" value="Genomic_DNA"/>
</dbReference>
<name>A0ABR1UX30_9PEZI</name>
<dbReference type="Gene3D" id="3.40.50.10350">
    <property type="entry name" value="Glycerate kinase, domain 1"/>
    <property type="match status" value="1"/>
</dbReference>
<dbReference type="GO" id="GO:0016301">
    <property type="term" value="F:kinase activity"/>
    <property type="evidence" value="ECO:0007669"/>
    <property type="project" value="UniProtKB-KW"/>
</dbReference>
<dbReference type="SUPFAM" id="SSF110738">
    <property type="entry name" value="Glycerate kinase I"/>
    <property type="match status" value="1"/>
</dbReference>
<accession>A0ABR1UX30</accession>
<gene>
    <name evidence="5" type="ORF">PG996_008146</name>
</gene>
<keyword evidence="6" id="KW-1185">Reference proteome</keyword>
<dbReference type="Pfam" id="PF02595">
    <property type="entry name" value="Gly_kinase"/>
    <property type="match status" value="1"/>
</dbReference>
<keyword evidence="2" id="KW-0808">Transferase</keyword>
<sequence length="450" mass="47553">MDRLQSFTKKPHEHDIRLLIAPSGFKETLGPEQVADCIEDGVRRVLDEKTAFIRKVPLHDGGEGFAIALTSVKGGELRHLEVTGPTGQPIQSSYGVFGEDNKTAVIDMASAAGLRLVPRDCRDPTATTTYGVGQLVAAALDEGCTKIIIGCGDSGTSDGGAGMLQALGVQLRAKDGSVLPMAEGGGSLSDLDSICLDEIHPRLRSKVDPIVIEAVCNIKNVLCGPRGVARVYGPQKGATLEQVEHLSLALEKLATAAQPICGGEEEIGNLPGSGASGGLGTGLLVLGARLRARQEAIDEYFGLATLFDEHWDIVITGEGSLDSQSTHGKMTVEIAKRAQARGAKVIALAGSIGEDANEVYQVGISAFMSIVDGPSDLEEAKRNTDKLLRNAAEKAIRMIQAGTTLRRNEPPRPPIPAALVPPRRENLRGKLLPGREGDRSLLKFARVATS</sequence>
<reference evidence="5 6" key="1">
    <citation type="submission" date="2023-01" db="EMBL/GenBank/DDBJ databases">
        <title>Analysis of 21 Apiospora genomes using comparative genomics revels a genus with tremendous synthesis potential of carbohydrate active enzymes and secondary metabolites.</title>
        <authorList>
            <person name="Sorensen T."/>
        </authorList>
    </citation>
    <scope>NUCLEOTIDE SEQUENCE [LARGE SCALE GENOMIC DNA]</scope>
    <source>
        <strain evidence="5 6">CBS 83171</strain>
    </source>
</reference>
<organism evidence="5 6">
    <name type="scientific">Apiospora saccharicola</name>
    <dbReference type="NCBI Taxonomy" id="335842"/>
    <lineage>
        <taxon>Eukaryota</taxon>
        <taxon>Fungi</taxon>
        <taxon>Dikarya</taxon>
        <taxon>Ascomycota</taxon>
        <taxon>Pezizomycotina</taxon>
        <taxon>Sordariomycetes</taxon>
        <taxon>Xylariomycetidae</taxon>
        <taxon>Amphisphaeriales</taxon>
        <taxon>Apiosporaceae</taxon>
        <taxon>Apiospora</taxon>
    </lineage>
</organism>
<dbReference type="InterPro" id="IPR018193">
    <property type="entry name" value="Glyc_kinase_flavodox-like_fold"/>
</dbReference>
<comment type="similarity">
    <text evidence="1">Belongs to the glycerate kinase type-1 family.</text>
</comment>
<dbReference type="InterPro" id="IPR004381">
    <property type="entry name" value="Glycerate_kinase"/>
</dbReference>
<dbReference type="InterPro" id="IPR018197">
    <property type="entry name" value="Glycerate_kinase_RE-like"/>
</dbReference>
<dbReference type="Proteomes" id="UP001446871">
    <property type="component" value="Unassembled WGS sequence"/>
</dbReference>
<protein>
    <submittedName>
        <fullName evidence="5">Glycerate kinase</fullName>
    </submittedName>
</protein>
<dbReference type="NCBIfam" id="TIGR00045">
    <property type="entry name" value="glycerate kinase"/>
    <property type="match status" value="1"/>
</dbReference>